<evidence type="ECO:0000256" key="3">
    <source>
        <dbReference type="ARBA" id="ARBA00022490"/>
    </source>
</evidence>
<dbReference type="InterPro" id="IPR004720">
    <property type="entry name" value="PTS_IIB_sorbose-sp"/>
</dbReference>
<evidence type="ECO:0000313" key="12">
    <source>
        <dbReference type="Proteomes" id="UP000181884"/>
    </source>
</evidence>
<dbReference type="Pfam" id="PF03830">
    <property type="entry name" value="PTSIIB_sorb"/>
    <property type="match status" value="1"/>
</dbReference>
<evidence type="ECO:0000256" key="2">
    <source>
        <dbReference type="ARBA" id="ARBA00022448"/>
    </source>
</evidence>
<dbReference type="GO" id="GO:0016301">
    <property type="term" value="F:kinase activity"/>
    <property type="evidence" value="ECO:0007669"/>
    <property type="project" value="UniProtKB-KW"/>
</dbReference>
<accession>A0A1L8REB4</accession>
<dbReference type="NCBIfam" id="TIGR00854">
    <property type="entry name" value="pts-sorbose"/>
    <property type="match status" value="1"/>
</dbReference>
<gene>
    <name evidence="11" type="ORF">RU97_GL002189</name>
</gene>
<organism evidence="11 12">
    <name type="scientific">Enterococcus canis</name>
    <dbReference type="NCBI Taxonomy" id="214095"/>
    <lineage>
        <taxon>Bacteria</taxon>
        <taxon>Bacillati</taxon>
        <taxon>Bacillota</taxon>
        <taxon>Bacilli</taxon>
        <taxon>Lactobacillales</taxon>
        <taxon>Enterococcaceae</taxon>
        <taxon>Enterococcus</taxon>
    </lineage>
</organism>
<dbReference type="AlphaFoldDB" id="A0A1L8REB4"/>
<dbReference type="GO" id="GO:0008982">
    <property type="term" value="F:protein-N(PI)-phosphohistidine-sugar phosphotransferase activity"/>
    <property type="evidence" value="ECO:0007669"/>
    <property type="project" value="InterPro"/>
</dbReference>
<proteinExistence type="predicted"/>
<keyword evidence="4" id="KW-0762">Sugar transport</keyword>
<evidence type="ECO:0000259" key="10">
    <source>
        <dbReference type="PROSITE" id="PS51101"/>
    </source>
</evidence>
<reference evidence="11 12" key="1">
    <citation type="submission" date="2014-12" db="EMBL/GenBank/DDBJ databases">
        <title>Draft genome sequences of 29 type strains of Enterococci.</title>
        <authorList>
            <person name="Zhong Z."/>
            <person name="Sun Z."/>
            <person name="Liu W."/>
            <person name="Zhang W."/>
            <person name="Zhang H."/>
        </authorList>
    </citation>
    <scope>NUCLEOTIDE SEQUENCE [LARGE SCALE GENOMIC DNA]</scope>
    <source>
        <strain evidence="11 12">DSM 17029</strain>
    </source>
</reference>
<dbReference type="Gene3D" id="3.40.35.10">
    <property type="entry name" value="Phosphotransferase system, sorbose subfamily IIB component"/>
    <property type="match status" value="1"/>
</dbReference>
<dbReference type="RefSeq" id="WP_067393569.1">
    <property type="nucleotide sequence ID" value="NZ_JXKH01000005.1"/>
</dbReference>
<dbReference type="EMBL" id="JXKH01000005">
    <property type="protein sequence ID" value="OJG18116.1"/>
    <property type="molecule type" value="Genomic_DNA"/>
</dbReference>
<dbReference type="SUPFAM" id="SSF52728">
    <property type="entry name" value="PTS IIb component"/>
    <property type="match status" value="1"/>
</dbReference>
<dbReference type="GO" id="GO:0009401">
    <property type="term" value="P:phosphoenolpyruvate-dependent sugar phosphotransferase system"/>
    <property type="evidence" value="ECO:0007669"/>
    <property type="project" value="UniProtKB-KW"/>
</dbReference>
<keyword evidence="12" id="KW-1185">Reference proteome</keyword>
<keyword evidence="5" id="KW-0808">Transferase</keyword>
<evidence type="ECO:0000256" key="4">
    <source>
        <dbReference type="ARBA" id="ARBA00022597"/>
    </source>
</evidence>
<sequence length="165" mass="18887">MLDIQLVRIDDRLIHGQVAVVWTKETKVERILVVSDEVARDNLRKTLLQQAAPPNIKAHVIPVDKLLDVNRDPRFAGVKTMLLFTNPHDVWRVVRQGLSLKTINIGGMKFTSGKKMITNFVSVDQQDVTDFQYLHDHGLDLEIRKVPADKKVDLMELLKKEKMLA</sequence>
<comment type="caution">
    <text evidence="11">The sequence shown here is derived from an EMBL/GenBank/DDBJ whole genome shotgun (WGS) entry which is preliminary data.</text>
</comment>
<evidence type="ECO:0000256" key="8">
    <source>
        <dbReference type="PIRSR" id="PIRSR618455-1"/>
    </source>
</evidence>
<name>A0A1L8REB4_9ENTE</name>
<dbReference type="InterPro" id="IPR036667">
    <property type="entry name" value="PTS_IIB_sorbose-sp_sf"/>
</dbReference>
<protein>
    <submittedName>
        <fullName evidence="11">PTS system, mannose/fructose/sorbose family, IIB component</fullName>
    </submittedName>
</protein>
<keyword evidence="3" id="KW-0963">Cytoplasm</keyword>
<keyword evidence="7" id="KW-0418">Kinase</keyword>
<evidence type="ECO:0000256" key="1">
    <source>
        <dbReference type="ARBA" id="ARBA00004496"/>
    </source>
</evidence>
<feature type="domain" description="PTS EIIB type-4" evidence="10">
    <location>
        <begin position="1"/>
        <end position="165"/>
    </location>
</feature>
<evidence type="ECO:0000256" key="5">
    <source>
        <dbReference type="ARBA" id="ARBA00022679"/>
    </source>
</evidence>
<dbReference type="Proteomes" id="UP000181884">
    <property type="component" value="Unassembled WGS sequence"/>
</dbReference>
<keyword evidence="6" id="KW-0598">Phosphotransferase system</keyword>
<evidence type="ECO:0000256" key="6">
    <source>
        <dbReference type="ARBA" id="ARBA00022683"/>
    </source>
</evidence>
<dbReference type="CDD" id="cd00001">
    <property type="entry name" value="PTS_IIB_man"/>
    <property type="match status" value="1"/>
</dbReference>
<evidence type="ECO:0000313" key="11">
    <source>
        <dbReference type="EMBL" id="OJG18116.1"/>
    </source>
</evidence>
<dbReference type="GO" id="GO:0005737">
    <property type="term" value="C:cytoplasm"/>
    <property type="evidence" value="ECO:0007669"/>
    <property type="project" value="UniProtKB-SubCell"/>
</dbReference>
<evidence type="ECO:0000256" key="9">
    <source>
        <dbReference type="PIRSR" id="PIRSR618455-2"/>
    </source>
</evidence>
<dbReference type="InterPro" id="IPR018455">
    <property type="entry name" value="PTS_IIB_sorbose-sp_subgr"/>
</dbReference>
<dbReference type="STRING" id="214095.RU97_GL002189"/>
<evidence type="ECO:0000256" key="7">
    <source>
        <dbReference type="ARBA" id="ARBA00022777"/>
    </source>
</evidence>
<comment type="subcellular location">
    <subcellularLocation>
        <location evidence="1">Cytoplasm</location>
    </subcellularLocation>
</comment>
<feature type="modified residue" description="Phosphohistidine; by EIIA" evidence="9">
    <location>
        <position position="15"/>
    </location>
</feature>
<keyword evidence="2" id="KW-0813">Transport</keyword>
<dbReference type="PROSITE" id="PS51101">
    <property type="entry name" value="PTS_EIIB_TYPE_4"/>
    <property type="match status" value="1"/>
</dbReference>
<feature type="active site" description="Pros-phosphohistidine intermediate; for EIIB activity" evidence="8">
    <location>
        <position position="15"/>
    </location>
</feature>